<reference evidence="9 10" key="1">
    <citation type="submission" date="2013-03" db="EMBL/GenBank/DDBJ databases">
        <title>The Genome Sequence of Enterococcus dispar ATCC_51266 (Illumina only assembly).</title>
        <authorList>
            <consortium name="The Broad Institute Genomics Platform"/>
            <consortium name="The Broad Institute Genome Sequencing Center for Infectious Disease"/>
            <person name="Earl A."/>
            <person name="Russ C."/>
            <person name="Gilmore M."/>
            <person name="Surin D."/>
            <person name="Walker B."/>
            <person name="Young S."/>
            <person name="Zeng Q."/>
            <person name="Gargeya S."/>
            <person name="Fitzgerald M."/>
            <person name="Haas B."/>
            <person name="Abouelleil A."/>
            <person name="Allen A.W."/>
            <person name="Alvarado L."/>
            <person name="Arachchi H.M."/>
            <person name="Berlin A.M."/>
            <person name="Chapman S.B."/>
            <person name="Gainer-Dewar J."/>
            <person name="Goldberg J."/>
            <person name="Griggs A."/>
            <person name="Gujja S."/>
            <person name="Hansen M."/>
            <person name="Howarth C."/>
            <person name="Imamovic A."/>
            <person name="Ireland A."/>
            <person name="Larimer J."/>
            <person name="McCowan C."/>
            <person name="Murphy C."/>
            <person name="Pearson M."/>
            <person name="Poon T.W."/>
            <person name="Priest M."/>
            <person name="Roberts A."/>
            <person name="Saif S."/>
            <person name="Shea T."/>
            <person name="Sisk P."/>
            <person name="Sykes S."/>
            <person name="Wortman J."/>
            <person name="Nusbaum C."/>
            <person name="Birren B."/>
        </authorList>
    </citation>
    <scope>NUCLEOTIDE SEQUENCE [LARGE SCALE GENOMIC DNA]</scope>
    <source>
        <strain evidence="9 10">ATCC 51266</strain>
    </source>
</reference>
<dbReference type="InterPro" id="IPR000515">
    <property type="entry name" value="MetI-like"/>
</dbReference>
<dbReference type="PANTHER" id="PTHR43744:SF2">
    <property type="entry name" value="ARABINOOLIGOSACCHARIDES TRANSPORT SYSTEM PERMEASE PROTEIN ARAQ"/>
    <property type="match status" value="1"/>
</dbReference>
<evidence type="ECO:0000259" key="8">
    <source>
        <dbReference type="PROSITE" id="PS50928"/>
    </source>
</evidence>
<dbReference type="SUPFAM" id="SSF161098">
    <property type="entry name" value="MetI-like"/>
    <property type="match status" value="1"/>
</dbReference>
<feature type="transmembrane region" description="Helical" evidence="7">
    <location>
        <begin position="12"/>
        <end position="32"/>
    </location>
</feature>
<dbReference type="Pfam" id="PF00528">
    <property type="entry name" value="BPD_transp_1"/>
    <property type="match status" value="1"/>
</dbReference>
<comment type="similarity">
    <text evidence="7">Belongs to the binding-protein-dependent transport system permease family.</text>
</comment>
<dbReference type="PROSITE" id="PS50928">
    <property type="entry name" value="ABC_TM1"/>
    <property type="match status" value="1"/>
</dbReference>
<evidence type="ECO:0000256" key="2">
    <source>
        <dbReference type="ARBA" id="ARBA00022448"/>
    </source>
</evidence>
<dbReference type="GO" id="GO:0055085">
    <property type="term" value="P:transmembrane transport"/>
    <property type="evidence" value="ECO:0007669"/>
    <property type="project" value="InterPro"/>
</dbReference>
<dbReference type="STRING" id="44009.RV01_GL001295"/>
<dbReference type="AlphaFoldDB" id="S1P3W3"/>
<sequence>MNKPMKKFCTYLFLVVMAIIFAFPFYFLIVSATNKSSDIMQGVLTPGTYFIENLRNLTSQYDIWTAAKNSLVISLLQTILSIFLASLAGYGFEIHQSKGKEIVFRILLLSMMIPFAALMVPLFQMFGTLSAVAPIIGIDTISAVILPYLSTAFLIFFFRQNTKMFPKALLEAGRIDGLSELGLFFRIYVPTMKTTYAAAGIIAFLNSWNNYLWPLIVIQSPSKQTLPLMISNLGSSYTPDFGLMMMAIFIATIPTAFVFFALQKYFVAGMLGSVK</sequence>
<keyword evidence="3" id="KW-1003">Cell membrane</keyword>
<dbReference type="eggNOG" id="COG0395">
    <property type="taxonomic scope" value="Bacteria"/>
</dbReference>
<organism evidence="9 10">
    <name type="scientific">Enterococcus dispar ATCC 51266</name>
    <dbReference type="NCBI Taxonomy" id="1139219"/>
    <lineage>
        <taxon>Bacteria</taxon>
        <taxon>Bacillati</taxon>
        <taxon>Bacillota</taxon>
        <taxon>Bacilli</taxon>
        <taxon>Lactobacillales</taxon>
        <taxon>Enterococcaceae</taxon>
        <taxon>Enterococcus</taxon>
    </lineage>
</organism>
<feature type="transmembrane region" description="Helical" evidence="7">
    <location>
        <begin position="71"/>
        <end position="90"/>
    </location>
</feature>
<dbReference type="RefSeq" id="WP_016172628.1">
    <property type="nucleotide sequence ID" value="NZ_ASWK01000001.1"/>
</dbReference>
<evidence type="ECO:0000256" key="7">
    <source>
        <dbReference type="RuleBase" id="RU363032"/>
    </source>
</evidence>
<evidence type="ECO:0000313" key="9">
    <source>
        <dbReference type="EMBL" id="EOT41285.1"/>
    </source>
</evidence>
<comment type="subcellular location">
    <subcellularLocation>
        <location evidence="1 7">Cell membrane</location>
        <topology evidence="1 7">Multi-pass membrane protein</topology>
    </subcellularLocation>
</comment>
<dbReference type="PATRIC" id="fig|1139219.3.peg.1417"/>
<protein>
    <recommendedName>
        <fullName evidence="8">ABC transmembrane type-1 domain-containing protein</fullName>
    </recommendedName>
</protein>
<evidence type="ECO:0000256" key="6">
    <source>
        <dbReference type="ARBA" id="ARBA00023136"/>
    </source>
</evidence>
<gene>
    <name evidence="9" type="ORF">OMK_01456</name>
</gene>
<feature type="transmembrane region" description="Helical" evidence="7">
    <location>
        <begin position="135"/>
        <end position="158"/>
    </location>
</feature>
<feature type="domain" description="ABC transmembrane type-1" evidence="8">
    <location>
        <begin position="67"/>
        <end position="262"/>
    </location>
</feature>
<dbReference type="GO" id="GO:0005886">
    <property type="term" value="C:plasma membrane"/>
    <property type="evidence" value="ECO:0007669"/>
    <property type="project" value="UniProtKB-SubCell"/>
</dbReference>
<dbReference type="PANTHER" id="PTHR43744">
    <property type="entry name" value="ABC TRANSPORTER PERMEASE PROTEIN MG189-RELATED-RELATED"/>
    <property type="match status" value="1"/>
</dbReference>
<keyword evidence="5 7" id="KW-1133">Transmembrane helix</keyword>
<feature type="transmembrane region" description="Helical" evidence="7">
    <location>
        <begin position="241"/>
        <end position="262"/>
    </location>
</feature>
<keyword evidence="6 7" id="KW-0472">Membrane</keyword>
<accession>S1P3W3</accession>
<dbReference type="OrthoDB" id="9771544at2"/>
<proteinExistence type="inferred from homology"/>
<keyword evidence="10" id="KW-1185">Reference proteome</keyword>
<dbReference type="HOGENOM" id="CLU_016047_1_1_9"/>
<evidence type="ECO:0000256" key="3">
    <source>
        <dbReference type="ARBA" id="ARBA00022475"/>
    </source>
</evidence>
<dbReference type="Gene3D" id="1.10.3720.10">
    <property type="entry name" value="MetI-like"/>
    <property type="match status" value="1"/>
</dbReference>
<keyword evidence="4 7" id="KW-0812">Transmembrane</keyword>
<name>S1P3W3_9ENTE</name>
<evidence type="ECO:0000256" key="5">
    <source>
        <dbReference type="ARBA" id="ARBA00022989"/>
    </source>
</evidence>
<keyword evidence="2 7" id="KW-0813">Transport</keyword>
<feature type="transmembrane region" description="Helical" evidence="7">
    <location>
        <begin position="102"/>
        <end position="123"/>
    </location>
</feature>
<dbReference type="InterPro" id="IPR035906">
    <property type="entry name" value="MetI-like_sf"/>
</dbReference>
<dbReference type="Proteomes" id="UP000014127">
    <property type="component" value="Unassembled WGS sequence"/>
</dbReference>
<evidence type="ECO:0000313" key="10">
    <source>
        <dbReference type="Proteomes" id="UP000014127"/>
    </source>
</evidence>
<evidence type="ECO:0000256" key="1">
    <source>
        <dbReference type="ARBA" id="ARBA00004651"/>
    </source>
</evidence>
<comment type="caution">
    <text evidence="9">The sequence shown here is derived from an EMBL/GenBank/DDBJ whole genome shotgun (WGS) entry which is preliminary data.</text>
</comment>
<evidence type="ECO:0000256" key="4">
    <source>
        <dbReference type="ARBA" id="ARBA00022692"/>
    </source>
</evidence>
<dbReference type="EMBL" id="AHYR01000005">
    <property type="protein sequence ID" value="EOT41285.1"/>
    <property type="molecule type" value="Genomic_DNA"/>
</dbReference>
<dbReference type="CDD" id="cd06261">
    <property type="entry name" value="TM_PBP2"/>
    <property type="match status" value="1"/>
</dbReference>